<evidence type="ECO:0000256" key="1">
    <source>
        <dbReference type="ARBA" id="ARBA00007031"/>
    </source>
</evidence>
<comment type="similarity">
    <text evidence="1">Belongs to the ros/MucR family.</text>
</comment>
<dbReference type="GO" id="GO:0006355">
    <property type="term" value="P:regulation of DNA-templated transcription"/>
    <property type="evidence" value="ECO:0007669"/>
    <property type="project" value="InterPro"/>
</dbReference>
<evidence type="ECO:0000313" key="4">
    <source>
        <dbReference type="Proteomes" id="UP000275256"/>
    </source>
</evidence>
<dbReference type="Pfam" id="PF05443">
    <property type="entry name" value="ROS_MUCR"/>
    <property type="match status" value="1"/>
</dbReference>
<organism evidence="3 4">
    <name type="scientific">Tessaracoccus antarcticus</name>
    <dbReference type="NCBI Taxonomy" id="2479848"/>
    <lineage>
        <taxon>Bacteria</taxon>
        <taxon>Bacillati</taxon>
        <taxon>Actinomycetota</taxon>
        <taxon>Actinomycetes</taxon>
        <taxon>Propionibacteriales</taxon>
        <taxon>Propionibacteriaceae</taxon>
        <taxon>Tessaracoccus</taxon>
    </lineage>
</organism>
<accession>A0A3M0FVR9</accession>
<dbReference type="InterPro" id="IPR008807">
    <property type="entry name" value="ROS_MUCR"/>
</dbReference>
<reference evidence="3 4" key="1">
    <citation type="submission" date="2018-10" db="EMBL/GenBank/DDBJ databases">
        <title>Tessaracoccus antarcticuss sp. nov., isolated from sediment.</title>
        <authorList>
            <person name="Zhou L.Y."/>
            <person name="Du Z.J."/>
        </authorList>
    </citation>
    <scope>NUCLEOTIDE SEQUENCE [LARGE SCALE GENOMIC DNA]</scope>
    <source>
        <strain evidence="3 4">JDX10</strain>
    </source>
</reference>
<dbReference type="EMBL" id="REFW01000010">
    <property type="protein sequence ID" value="RMB56870.1"/>
    <property type="molecule type" value="Genomic_DNA"/>
</dbReference>
<gene>
    <name evidence="3" type="ORF">EAX62_16465</name>
</gene>
<dbReference type="GO" id="GO:0003677">
    <property type="term" value="F:DNA binding"/>
    <property type="evidence" value="ECO:0007669"/>
    <property type="project" value="InterPro"/>
</dbReference>
<evidence type="ECO:0000313" key="3">
    <source>
        <dbReference type="EMBL" id="RMB56870.1"/>
    </source>
</evidence>
<sequence length="224" mass="25300">MQGTRCVAYRCEEKAARGGRLCRPHQRRLDLGGGLPIPGEQFPGDPSGHGAFAVVDSDDTGVLCHECGQRFNRLSPHLVRTHHINAATYRQRHGIPSRESLAMPPSSDGLSRRKPHPCRRCDTLITTPGRLCDACSQQHKHDLHRRRHPELYPKPLKWRELTNDEEIELLTATPDALSDLITRLQTDRVPSKTIATTLGYAAAWMSRHHPRPGWGEKDQEQPQR</sequence>
<dbReference type="GO" id="GO:0008270">
    <property type="term" value="F:zinc ion binding"/>
    <property type="evidence" value="ECO:0007669"/>
    <property type="project" value="InterPro"/>
</dbReference>
<dbReference type="InterPro" id="IPR041920">
    <property type="entry name" value="ROS/MUCR_sf"/>
</dbReference>
<comment type="caution">
    <text evidence="3">The sequence shown here is derived from an EMBL/GenBank/DDBJ whole genome shotgun (WGS) entry which is preliminary data.</text>
</comment>
<protein>
    <submittedName>
        <fullName evidence="3">Uncharacterized protein</fullName>
    </submittedName>
</protein>
<evidence type="ECO:0000256" key="2">
    <source>
        <dbReference type="SAM" id="MobiDB-lite"/>
    </source>
</evidence>
<dbReference type="AlphaFoldDB" id="A0A3M0FVR9"/>
<name>A0A3M0FVR9_9ACTN</name>
<feature type="region of interest" description="Disordered" evidence="2">
    <location>
        <begin position="97"/>
        <end position="116"/>
    </location>
</feature>
<proteinExistence type="inferred from homology"/>
<dbReference type="Proteomes" id="UP000275256">
    <property type="component" value="Unassembled WGS sequence"/>
</dbReference>
<keyword evidence="4" id="KW-1185">Reference proteome</keyword>
<dbReference type="Gene3D" id="1.10.10.1550">
    <property type="entry name" value="ROS/MUCR transcriptional regulator protein"/>
    <property type="match status" value="1"/>
</dbReference>